<sequence>MRPWHSLLDLEHRLRQLAPDDQLLARLAWRWVKGHALLTAIVLLASALVSLGSLEAVAMNVGVLSAVGVFRGRQRATTLRTAQVQGLVTGHPQSLLAYALVVAPLVAGFIALFGPLRTPAVLMILLYVNAHGLERAGTALRHYLGKQPPRARRRLRDHVRLPLTWAAGRTAGVGWPVTRVHAVEAVRQRVERWPGPPTTGVSTGARVVRGERLGAVRRSFGASIMILLVACSPRETAHSEGVVQISHLFNTDVRHLTCSVTTRAHICAVKSPGKLTINTTYAQERGYTIRSAEIREDSTLAINDCHMKFGSSPARVTSIFQINTEGPPILINSDEHKACVFAKTLPGSRIMQ</sequence>
<comment type="caution">
    <text evidence="2">The sequence shown here is derived from an EMBL/GenBank/DDBJ whole genome shotgun (WGS) entry which is preliminary data.</text>
</comment>
<keyword evidence="1" id="KW-0472">Membrane</keyword>
<organism evidence="2 3">
    <name type="scientific">Deinococcus daejeonensis</name>
    <dbReference type="NCBI Taxonomy" id="1007098"/>
    <lineage>
        <taxon>Bacteria</taxon>
        <taxon>Thermotogati</taxon>
        <taxon>Deinococcota</taxon>
        <taxon>Deinococci</taxon>
        <taxon>Deinococcales</taxon>
        <taxon>Deinococcaceae</taxon>
        <taxon>Deinococcus</taxon>
    </lineage>
</organism>
<name>A0ABQ2JKW5_9DEIO</name>
<keyword evidence="1" id="KW-1133">Transmembrane helix</keyword>
<evidence type="ECO:0000313" key="3">
    <source>
        <dbReference type="Proteomes" id="UP000645517"/>
    </source>
</evidence>
<keyword evidence="1" id="KW-0812">Transmembrane</keyword>
<feature type="transmembrane region" description="Helical" evidence="1">
    <location>
        <begin position="95"/>
        <end position="114"/>
    </location>
</feature>
<reference evidence="3" key="1">
    <citation type="journal article" date="2019" name="Int. J. Syst. Evol. Microbiol.">
        <title>The Global Catalogue of Microorganisms (GCM) 10K type strain sequencing project: providing services to taxonomists for standard genome sequencing and annotation.</title>
        <authorList>
            <consortium name="The Broad Institute Genomics Platform"/>
            <consortium name="The Broad Institute Genome Sequencing Center for Infectious Disease"/>
            <person name="Wu L."/>
            <person name="Ma J."/>
        </authorList>
    </citation>
    <scope>NUCLEOTIDE SEQUENCE [LARGE SCALE GENOMIC DNA]</scope>
    <source>
        <strain evidence="3">JCM 16918</strain>
    </source>
</reference>
<proteinExistence type="predicted"/>
<gene>
    <name evidence="2" type="ORF">GCM10010842_39910</name>
</gene>
<dbReference type="EMBL" id="BMOR01000046">
    <property type="protein sequence ID" value="GGN47931.1"/>
    <property type="molecule type" value="Genomic_DNA"/>
</dbReference>
<dbReference type="RefSeq" id="WP_189059801.1">
    <property type="nucleotide sequence ID" value="NZ_BMOR01000046.1"/>
</dbReference>
<accession>A0ABQ2JKW5</accession>
<dbReference type="Proteomes" id="UP000645517">
    <property type="component" value="Unassembled WGS sequence"/>
</dbReference>
<feature type="transmembrane region" description="Helical" evidence="1">
    <location>
        <begin position="37"/>
        <end position="70"/>
    </location>
</feature>
<evidence type="ECO:0000313" key="2">
    <source>
        <dbReference type="EMBL" id="GGN47931.1"/>
    </source>
</evidence>
<evidence type="ECO:0000256" key="1">
    <source>
        <dbReference type="SAM" id="Phobius"/>
    </source>
</evidence>
<keyword evidence="3" id="KW-1185">Reference proteome</keyword>
<protein>
    <submittedName>
        <fullName evidence="2">Uncharacterized protein</fullName>
    </submittedName>
</protein>